<proteinExistence type="predicted"/>
<evidence type="ECO:0000313" key="4">
    <source>
        <dbReference type="Proteomes" id="UP000824118"/>
    </source>
</evidence>
<accession>A0A9D1LWP8</accession>
<dbReference type="Gene3D" id="2.40.260.10">
    <property type="entry name" value="Sortase"/>
    <property type="match status" value="1"/>
</dbReference>
<feature type="compositionally biased region" description="Acidic residues" evidence="2">
    <location>
        <begin position="320"/>
        <end position="336"/>
    </location>
</feature>
<protein>
    <submittedName>
        <fullName evidence="3">Class B sortase</fullName>
    </submittedName>
</protein>
<dbReference type="Proteomes" id="UP000824118">
    <property type="component" value="Unassembled WGS sequence"/>
</dbReference>
<evidence type="ECO:0000256" key="2">
    <source>
        <dbReference type="SAM" id="MobiDB-lite"/>
    </source>
</evidence>
<feature type="compositionally biased region" description="Polar residues" evidence="2">
    <location>
        <begin position="191"/>
        <end position="200"/>
    </location>
</feature>
<dbReference type="CDD" id="cd05826">
    <property type="entry name" value="Sortase_B"/>
    <property type="match status" value="1"/>
</dbReference>
<feature type="region of interest" description="Disordered" evidence="2">
    <location>
        <begin position="317"/>
        <end position="336"/>
    </location>
</feature>
<feature type="compositionally biased region" description="Basic and acidic residues" evidence="2">
    <location>
        <begin position="181"/>
        <end position="190"/>
    </location>
</feature>
<dbReference type="InterPro" id="IPR023365">
    <property type="entry name" value="Sortase_dom-sf"/>
</dbReference>
<dbReference type="EMBL" id="DVNG01000007">
    <property type="protein sequence ID" value="HIU49498.1"/>
    <property type="molecule type" value="Genomic_DNA"/>
</dbReference>
<feature type="active site" description="Proton donor/acceptor" evidence="1">
    <location>
        <position position="417"/>
    </location>
</feature>
<name>A0A9D1LWP8_9FIRM</name>
<feature type="region of interest" description="Disordered" evidence="2">
    <location>
        <begin position="178"/>
        <end position="216"/>
    </location>
</feature>
<sequence>MNCELFSIRGNQEEINRLNQNLGAIVAGLAKLDIQILFKTEIDRSTSKIEEAIINSVNDQSSPEIIIIANAIDETCRADFQSVFSKIIYNWETRYKNSLPIQDRNKQFHVKVFTIDNLGCGQNGYCFTIYNTRIIVLPSETLTKKNIVNLIFEATTCALNKFRGSNLLFPNGFDFSNDNQKSAEETHSTENNEIYSNSEPEPTDEEQESVDIISSTEEENTIPKDIEFIPEPLSKKEEKKLKKAEKKKNKKGFFRRNFPCKGDKPLEIVRKSVILVAFVTIVISAAMIVNEVVILPAQNEKRQNEIQNIFYNKPTANTEIQDETEETEETSETEPEEISYNWDALKEINDEIIGWISIDNTVIDYPVLSHEGDGPGTTNPYYLTHNYADQWDSYGSIFTDPTSYGGLDTKNIVLHGHHMNDGSMFGNLTYYGTGFADGNGTPNVNLNFYKSAPIVHFNTPEWNADWKIIAVIHTNALESHGEFFNYLAGNFNSDEEFLDFVYDVRERSIIDTDVTVNEDDQLITLSTCTYEFENFRTAVIARRVRPDEDPTVNVDNASVNTDMVWPDVYYWTYGGTKPEDKSFSEAYADGEISWYDGDLYSSES</sequence>
<evidence type="ECO:0000313" key="3">
    <source>
        <dbReference type="EMBL" id="HIU49498.1"/>
    </source>
</evidence>
<reference evidence="3" key="2">
    <citation type="journal article" date="2021" name="PeerJ">
        <title>Extensive microbial diversity within the chicken gut microbiome revealed by metagenomics and culture.</title>
        <authorList>
            <person name="Gilroy R."/>
            <person name="Ravi A."/>
            <person name="Getino M."/>
            <person name="Pursley I."/>
            <person name="Horton D.L."/>
            <person name="Alikhan N.F."/>
            <person name="Baker D."/>
            <person name="Gharbi K."/>
            <person name="Hall N."/>
            <person name="Watson M."/>
            <person name="Adriaenssens E.M."/>
            <person name="Foster-Nyarko E."/>
            <person name="Jarju S."/>
            <person name="Secka A."/>
            <person name="Antonio M."/>
            <person name="Oren A."/>
            <person name="Chaudhuri R.R."/>
            <person name="La Ragione R."/>
            <person name="Hildebrand F."/>
            <person name="Pallen M.J."/>
        </authorList>
    </citation>
    <scope>NUCLEOTIDE SEQUENCE</scope>
    <source>
        <strain evidence="3">ChiGjej1B1-1684</strain>
    </source>
</reference>
<organism evidence="3 4">
    <name type="scientific">Candidatus Limousia pullorum</name>
    <dbReference type="NCBI Taxonomy" id="2840860"/>
    <lineage>
        <taxon>Bacteria</taxon>
        <taxon>Bacillati</taxon>
        <taxon>Bacillota</taxon>
        <taxon>Clostridia</taxon>
        <taxon>Eubacteriales</taxon>
        <taxon>Oscillospiraceae</taxon>
        <taxon>Oscillospiraceae incertae sedis</taxon>
        <taxon>Candidatus Limousia</taxon>
    </lineage>
</organism>
<reference evidence="3" key="1">
    <citation type="submission" date="2020-10" db="EMBL/GenBank/DDBJ databases">
        <authorList>
            <person name="Gilroy R."/>
        </authorList>
    </citation>
    <scope>NUCLEOTIDE SEQUENCE</scope>
    <source>
        <strain evidence="3">ChiGjej1B1-1684</strain>
    </source>
</reference>
<dbReference type="SUPFAM" id="SSF63817">
    <property type="entry name" value="Sortase"/>
    <property type="match status" value="1"/>
</dbReference>
<dbReference type="AlphaFoldDB" id="A0A9D1LWP8"/>
<gene>
    <name evidence="3" type="ORF">IAD22_00575</name>
</gene>
<dbReference type="InterPro" id="IPR009835">
    <property type="entry name" value="SrtB"/>
</dbReference>
<feature type="active site" description="Acyl-thioester intermediate" evidence="1">
    <location>
        <position position="528"/>
    </location>
</feature>
<dbReference type="GO" id="GO:0016787">
    <property type="term" value="F:hydrolase activity"/>
    <property type="evidence" value="ECO:0007669"/>
    <property type="project" value="UniProtKB-KW"/>
</dbReference>
<comment type="caution">
    <text evidence="3">The sequence shown here is derived from an EMBL/GenBank/DDBJ whole genome shotgun (WGS) entry which is preliminary data.</text>
</comment>
<evidence type="ECO:0000256" key="1">
    <source>
        <dbReference type="PIRSR" id="PIRSR605754-1"/>
    </source>
</evidence>